<dbReference type="InterPro" id="IPR036291">
    <property type="entry name" value="NAD(P)-bd_dom_sf"/>
</dbReference>
<keyword evidence="2" id="KW-1185">Reference proteome</keyword>
<dbReference type="SUPFAM" id="SSF51735">
    <property type="entry name" value="NAD(P)-binding Rossmann-fold domains"/>
    <property type="match status" value="1"/>
</dbReference>
<evidence type="ECO:0000313" key="1">
    <source>
        <dbReference type="EMBL" id="NMP24234.1"/>
    </source>
</evidence>
<name>A0A7Y0L962_9FIRM</name>
<dbReference type="EMBL" id="JABBVZ010000094">
    <property type="protein sequence ID" value="NMP24234.1"/>
    <property type="molecule type" value="Genomic_DNA"/>
</dbReference>
<protein>
    <recommendedName>
        <fullName evidence="3">NAD-dependent epimerase/dehydratase domain-containing protein</fullName>
    </recommendedName>
</protein>
<dbReference type="RefSeq" id="WP_169102170.1">
    <property type="nucleotide sequence ID" value="NZ_JABBVZ010000094.1"/>
</dbReference>
<accession>A0A7Y0L962</accession>
<evidence type="ECO:0008006" key="3">
    <source>
        <dbReference type="Google" id="ProtNLM"/>
    </source>
</evidence>
<evidence type="ECO:0000313" key="2">
    <source>
        <dbReference type="Proteomes" id="UP000533476"/>
    </source>
</evidence>
<proteinExistence type="predicted"/>
<dbReference type="Gene3D" id="3.40.50.720">
    <property type="entry name" value="NAD(P)-binding Rossmann-like Domain"/>
    <property type="match status" value="1"/>
</dbReference>
<dbReference type="Proteomes" id="UP000533476">
    <property type="component" value="Unassembled WGS sequence"/>
</dbReference>
<sequence>MRVLVVGGSHLIGYYLLPLLVQAGHEVTVVTRGNRPLPSGQVRHLVGDRRQVSIPGDIDAVIDTVAYDVDDARLLLDSLQRRIGRYLVISTAFVYVGLESCWKGPATPLSEDWAAWDDDSWRWAKPGSHLAYVRGKQRLEAFLNQEALGYGMPITVLRPLLQIVGPNTDDGRFAWFWRRVRDGGPIWLPDDAREKAGPCQLAFSKDLARALCALLESPQNEPYASFNAGQPELWTYEEYLRMMAAVQKKTISIRYAPRATLDRWAGGVYRIPLPYPVPFDVHRLFRRSHIAPTPMADWVQETGAWFDVHDHSEPVWYEHRRAEWDWG</sequence>
<gene>
    <name evidence="1" type="ORF">HIJ39_18035</name>
</gene>
<organism evidence="1 2">
    <name type="scientific">Sulfobacillus harzensis</name>
    <dbReference type="NCBI Taxonomy" id="2729629"/>
    <lineage>
        <taxon>Bacteria</taxon>
        <taxon>Bacillati</taxon>
        <taxon>Bacillota</taxon>
        <taxon>Clostridia</taxon>
        <taxon>Eubacteriales</taxon>
        <taxon>Clostridiales Family XVII. Incertae Sedis</taxon>
        <taxon>Sulfobacillus</taxon>
    </lineage>
</organism>
<reference evidence="1 2" key="1">
    <citation type="submission" date="2020-04" db="EMBL/GenBank/DDBJ databases">
        <authorList>
            <person name="Zhang R."/>
            <person name="Schippers A."/>
        </authorList>
    </citation>
    <scope>NUCLEOTIDE SEQUENCE [LARGE SCALE GENOMIC DNA]</scope>
    <source>
        <strain evidence="1 2">DSM 109850</strain>
    </source>
</reference>
<comment type="caution">
    <text evidence="1">The sequence shown here is derived from an EMBL/GenBank/DDBJ whole genome shotgun (WGS) entry which is preliminary data.</text>
</comment>
<dbReference type="AlphaFoldDB" id="A0A7Y0L962"/>